<organism evidence="2 3">
    <name type="scientific">Halorientalis regularis</name>
    <dbReference type="NCBI Taxonomy" id="660518"/>
    <lineage>
        <taxon>Archaea</taxon>
        <taxon>Methanobacteriati</taxon>
        <taxon>Methanobacteriota</taxon>
        <taxon>Stenosarchaea group</taxon>
        <taxon>Halobacteria</taxon>
        <taxon>Halobacteriales</taxon>
        <taxon>Haloarculaceae</taxon>
        <taxon>Halorientalis</taxon>
    </lineage>
</organism>
<dbReference type="Proteomes" id="UP000199076">
    <property type="component" value="Unassembled WGS sequence"/>
</dbReference>
<dbReference type="InterPro" id="IPR036249">
    <property type="entry name" value="Thioredoxin-like_sf"/>
</dbReference>
<evidence type="ECO:0000313" key="3">
    <source>
        <dbReference type="Proteomes" id="UP000199076"/>
    </source>
</evidence>
<sequence>MPEVEIEYCVPCGFLDRAENVQHVLLTTFGERLDAVTLRTGANGVFRVTVDGERVYDKQEDAFDVDEIVRRVREHV</sequence>
<dbReference type="AlphaFoldDB" id="A0A1G7FPW9"/>
<name>A0A1G7FPW9_9EURY</name>
<dbReference type="STRING" id="660518.SAMN05216218_101294"/>
<protein>
    <submittedName>
        <fullName evidence="2">Selenoprotein W-related protein</fullName>
    </submittedName>
</protein>
<dbReference type="Gene3D" id="3.40.30.10">
    <property type="entry name" value="Glutaredoxin"/>
    <property type="match status" value="1"/>
</dbReference>
<evidence type="ECO:0000313" key="2">
    <source>
        <dbReference type="EMBL" id="SDE77973.1"/>
    </source>
</evidence>
<keyword evidence="1" id="KW-0676">Redox-active center</keyword>
<gene>
    <name evidence="2" type="ORF">SAMN05216218_101294</name>
</gene>
<keyword evidence="3" id="KW-1185">Reference proteome</keyword>
<dbReference type="SUPFAM" id="SSF52833">
    <property type="entry name" value="Thioredoxin-like"/>
    <property type="match status" value="1"/>
</dbReference>
<dbReference type="EMBL" id="FNBK01000001">
    <property type="protein sequence ID" value="SDE77973.1"/>
    <property type="molecule type" value="Genomic_DNA"/>
</dbReference>
<dbReference type="NCBIfam" id="TIGR02174">
    <property type="entry name" value="CXXU_selWTH"/>
    <property type="match status" value="1"/>
</dbReference>
<dbReference type="InterPro" id="IPR011893">
    <property type="entry name" value="Selenoprotein_Rdx-typ"/>
</dbReference>
<dbReference type="RefSeq" id="WP_092686982.1">
    <property type="nucleotide sequence ID" value="NZ_FNBK01000001.1"/>
</dbReference>
<evidence type="ECO:0000256" key="1">
    <source>
        <dbReference type="ARBA" id="ARBA00023284"/>
    </source>
</evidence>
<proteinExistence type="predicted"/>
<dbReference type="OrthoDB" id="33017at2157"/>
<dbReference type="Pfam" id="PF10262">
    <property type="entry name" value="Rdx"/>
    <property type="match status" value="1"/>
</dbReference>
<accession>A0A1G7FPW9</accession>
<reference evidence="3" key="1">
    <citation type="submission" date="2016-10" db="EMBL/GenBank/DDBJ databases">
        <authorList>
            <person name="Varghese N."/>
            <person name="Submissions S."/>
        </authorList>
    </citation>
    <scope>NUCLEOTIDE SEQUENCE [LARGE SCALE GENOMIC DNA]</scope>
    <source>
        <strain evidence="3">IBRC-M 10760</strain>
    </source>
</reference>